<evidence type="ECO:0000313" key="1">
    <source>
        <dbReference type="EMBL" id="CAK9053239.1"/>
    </source>
</evidence>
<comment type="caution">
    <text evidence="1">The sequence shown here is derived from an EMBL/GenBank/DDBJ whole genome shotgun (WGS) entry which is preliminary data.</text>
</comment>
<protein>
    <submittedName>
        <fullName evidence="1">Uncharacterized protein</fullName>
    </submittedName>
</protein>
<organism evidence="1 2">
    <name type="scientific">Durusdinium trenchii</name>
    <dbReference type="NCBI Taxonomy" id="1381693"/>
    <lineage>
        <taxon>Eukaryota</taxon>
        <taxon>Sar</taxon>
        <taxon>Alveolata</taxon>
        <taxon>Dinophyceae</taxon>
        <taxon>Suessiales</taxon>
        <taxon>Symbiodiniaceae</taxon>
        <taxon>Durusdinium</taxon>
    </lineage>
</organism>
<accession>A0ABP0MR80</accession>
<sequence>MHPWVDASLAGMNNGMRRPDSELVIAFVNYPSAGVVSSSRQHFLLHQITHLAHMYPRGFVGVLVLPNRAADLRNLCFDLARSQHLSIPGFPDFRKAVSELKSIAPPQEPEYLVSISLREALVIKQALIDQWLGKPEFKSEMEDLLKNHNAELNPQNLKRAATAPSVGERPTKKLCLSSDGMSLDEFETKNPDRLDLATGHFTLSLANGELYLHSQQDYVVGEHEELFGFGSGDFVKEVEATDVIGDIQGRWIKFDLAGKADAHFIILEHTKKLPEHLRELDCFNKATLIEIMV</sequence>
<name>A0ABP0MR80_9DINO</name>
<evidence type="ECO:0000313" key="2">
    <source>
        <dbReference type="Proteomes" id="UP001642464"/>
    </source>
</evidence>
<proteinExistence type="predicted"/>
<gene>
    <name evidence="1" type="ORF">SCF082_LOCUS29034</name>
</gene>
<dbReference type="Proteomes" id="UP001642464">
    <property type="component" value="Unassembled WGS sequence"/>
</dbReference>
<reference evidence="1 2" key="1">
    <citation type="submission" date="2024-02" db="EMBL/GenBank/DDBJ databases">
        <authorList>
            <person name="Chen Y."/>
            <person name="Shah S."/>
            <person name="Dougan E. K."/>
            <person name="Thang M."/>
            <person name="Chan C."/>
        </authorList>
    </citation>
    <scope>NUCLEOTIDE SEQUENCE [LARGE SCALE GENOMIC DNA]</scope>
</reference>
<keyword evidence="2" id="KW-1185">Reference proteome</keyword>
<dbReference type="EMBL" id="CAXAMM010023224">
    <property type="protein sequence ID" value="CAK9053239.1"/>
    <property type="molecule type" value="Genomic_DNA"/>
</dbReference>